<protein>
    <submittedName>
        <fullName evidence="2">Uncharacterized protein</fullName>
    </submittedName>
</protein>
<accession>A0AAD4CXT5</accession>
<dbReference type="Proteomes" id="UP001194746">
    <property type="component" value="Unassembled WGS sequence"/>
</dbReference>
<dbReference type="AlphaFoldDB" id="A0AAD4CXT5"/>
<feature type="region of interest" description="Disordered" evidence="1">
    <location>
        <begin position="143"/>
        <end position="280"/>
    </location>
</feature>
<sequence length="349" mass="38214">MEPANLCKKCGGPRNHPDFVDNQTGLCYSCSETNSPVLDWRDQPETQQGAQIQPSFPAMPSNTPDTQLELIPETQSNQPIPPPLTVDIPSSQTMNNTTSASSAKVKLTAACSNCKKAKIRCVHRQPIDDGGKILGHRESIPIALPAKNKPPKPLLTINMPAPPTKSALKKRKREEDTTFNPEAEKSDDGPAAKRPLRIRFKQSTPEEVPETQPQPQPQNQGETKSRGRPRKRKAEDTTDEGNANPKPAKRGRKPKDTTSTAAATSSGSKDEGAKKAKASATKKLKLRFPEAMGDSLQGAALLAVHATFAKELEEQIEECETHFSNAMKSFKQIKKTVDVWIDTWAKAKK</sequence>
<dbReference type="EMBL" id="VCAU01000003">
    <property type="protein sequence ID" value="KAF9894705.1"/>
    <property type="molecule type" value="Genomic_DNA"/>
</dbReference>
<feature type="compositionally biased region" description="Low complexity" evidence="1">
    <location>
        <begin position="210"/>
        <end position="222"/>
    </location>
</feature>
<reference evidence="2" key="2">
    <citation type="submission" date="2020-02" db="EMBL/GenBank/DDBJ databases">
        <authorList>
            <person name="Gilchrist C.L.M."/>
            <person name="Chooi Y.-H."/>
        </authorList>
    </citation>
    <scope>NUCLEOTIDE SEQUENCE</scope>
    <source>
        <strain evidence="2">MST-FP2251</strain>
    </source>
</reference>
<comment type="caution">
    <text evidence="2">The sequence shown here is derived from an EMBL/GenBank/DDBJ whole genome shotgun (WGS) entry which is preliminary data.</text>
</comment>
<evidence type="ECO:0000313" key="3">
    <source>
        <dbReference type="Proteomes" id="UP001194746"/>
    </source>
</evidence>
<gene>
    <name evidence="2" type="ORF">FE257_006595</name>
</gene>
<feature type="compositionally biased region" description="Low complexity" evidence="1">
    <location>
        <begin position="257"/>
        <end position="266"/>
    </location>
</feature>
<reference evidence="2" key="1">
    <citation type="journal article" date="2019" name="Beilstein J. Org. Chem.">
        <title>Nanangenines: drimane sesquiterpenoids as the dominant metabolite cohort of a novel Australian fungus, Aspergillus nanangensis.</title>
        <authorList>
            <person name="Lacey H.J."/>
            <person name="Gilchrist C.L.M."/>
            <person name="Crombie A."/>
            <person name="Kalaitzis J.A."/>
            <person name="Vuong D."/>
            <person name="Rutledge P.J."/>
            <person name="Turner P."/>
            <person name="Pitt J.I."/>
            <person name="Lacey E."/>
            <person name="Chooi Y.H."/>
            <person name="Piggott A.M."/>
        </authorList>
    </citation>
    <scope>NUCLEOTIDE SEQUENCE</scope>
    <source>
        <strain evidence="2">MST-FP2251</strain>
    </source>
</reference>
<feature type="compositionally biased region" description="Basic and acidic residues" evidence="1">
    <location>
        <begin position="182"/>
        <end position="191"/>
    </location>
</feature>
<name>A0AAD4CXT5_ASPNN</name>
<proteinExistence type="predicted"/>
<evidence type="ECO:0000313" key="2">
    <source>
        <dbReference type="EMBL" id="KAF9894705.1"/>
    </source>
</evidence>
<evidence type="ECO:0000256" key="1">
    <source>
        <dbReference type="SAM" id="MobiDB-lite"/>
    </source>
</evidence>
<organism evidence="2 3">
    <name type="scientific">Aspergillus nanangensis</name>
    <dbReference type="NCBI Taxonomy" id="2582783"/>
    <lineage>
        <taxon>Eukaryota</taxon>
        <taxon>Fungi</taxon>
        <taxon>Dikarya</taxon>
        <taxon>Ascomycota</taxon>
        <taxon>Pezizomycotina</taxon>
        <taxon>Eurotiomycetes</taxon>
        <taxon>Eurotiomycetidae</taxon>
        <taxon>Eurotiales</taxon>
        <taxon>Aspergillaceae</taxon>
        <taxon>Aspergillus</taxon>
        <taxon>Aspergillus subgen. Circumdati</taxon>
    </lineage>
</organism>
<keyword evidence="3" id="KW-1185">Reference proteome</keyword>